<protein>
    <submittedName>
        <fullName evidence="2">Uncharacterized protein</fullName>
    </submittedName>
</protein>
<dbReference type="AlphaFoldDB" id="A0A9P3HP64"/>
<feature type="region of interest" description="Disordered" evidence="1">
    <location>
        <begin position="440"/>
        <end position="461"/>
    </location>
</feature>
<feature type="compositionally biased region" description="Acidic residues" evidence="1">
    <location>
        <begin position="183"/>
        <end position="195"/>
    </location>
</feature>
<comment type="caution">
    <text evidence="2">The sequence shown here is derived from an EMBL/GenBank/DDBJ whole genome shotgun (WGS) entry which is preliminary data.</text>
</comment>
<reference evidence="2" key="1">
    <citation type="submission" date="2021-11" db="EMBL/GenBank/DDBJ databases">
        <authorList>
            <person name="Herlambang A."/>
            <person name="Guo Y."/>
            <person name="Takashima Y."/>
            <person name="Nishizawa T."/>
        </authorList>
    </citation>
    <scope>NUCLEOTIDE SEQUENCE</scope>
    <source>
        <strain evidence="2">E1425</strain>
    </source>
</reference>
<proteinExistence type="predicted"/>
<evidence type="ECO:0000313" key="2">
    <source>
        <dbReference type="EMBL" id="GJJ79217.1"/>
    </source>
</evidence>
<feature type="compositionally biased region" description="Acidic residues" evidence="1">
    <location>
        <begin position="229"/>
        <end position="262"/>
    </location>
</feature>
<feature type="region of interest" description="Disordered" evidence="1">
    <location>
        <begin position="211"/>
        <end position="267"/>
    </location>
</feature>
<evidence type="ECO:0000313" key="3">
    <source>
        <dbReference type="Proteomes" id="UP000827284"/>
    </source>
</evidence>
<gene>
    <name evidence="2" type="ORF">EMPS_11577</name>
</gene>
<dbReference type="OrthoDB" id="2280876at2759"/>
<dbReference type="EMBL" id="BQFW01000016">
    <property type="protein sequence ID" value="GJJ79217.1"/>
    <property type="molecule type" value="Genomic_DNA"/>
</dbReference>
<dbReference type="Proteomes" id="UP000827284">
    <property type="component" value="Unassembled WGS sequence"/>
</dbReference>
<name>A0A9P3HP64_9FUNG</name>
<sequence>MSGHDLLFVDALHPWSVPVFSMRQWTRFHLPIKVISSNAGMTSFVQDATVPPADRSRIIRAWNWLRVHNPEWLNCPPVPAMPEQIGEGLVNIGNGQAEHMGQLNFPGVFCAGMDPGPRAADAQMENLVVGVNVEDDTGVTFKSPTLMLNLFPDLFPYGHGDFKLEHYKTNLRQAPEAVQGEDIPMEPEGEQEVVDAGAEELSEFEPFDIEPFDVDSLGLDPDQGGDVSIDSDPDGDDDDDDDPGDDEDEDSDVDMDVEDEENEVTRESTAIQYQGVLRRLQPEWHRVLSYILSKWAPKVIGKRTVDELITQNNSGDPTKVVVSCKRRTGDPIVDGLVALHQMHRHTPYYCMKRSKKCHFGFPMVVSDKTIFDEDTGKVVLERGQEDMYVNAYNPDILKICRSNIGIQLNKGSRSIDCLHKYTSKVSSLSEGVIQEVPVDLQQPPPQNRQRLPPQNRQRLRD</sequence>
<reference evidence="2" key="2">
    <citation type="journal article" date="2022" name="Microbiol. Resour. Announc.">
        <title>Whole-Genome Sequence of Entomortierella parvispora E1425, a Mucoromycotan Fungus Associated with Burkholderiaceae-Related Endosymbiotic Bacteria.</title>
        <authorList>
            <person name="Herlambang A."/>
            <person name="Guo Y."/>
            <person name="Takashima Y."/>
            <person name="Narisawa K."/>
            <person name="Ohta H."/>
            <person name="Nishizawa T."/>
        </authorList>
    </citation>
    <scope>NUCLEOTIDE SEQUENCE</scope>
    <source>
        <strain evidence="2">E1425</strain>
    </source>
</reference>
<feature type="region of interest" description="Disordered" evidence="1">
    <location>
        <begin position="176"/>
        <end position="195"/>
    </location>
</feature>
<feature type="compositionally biased region" description="Low complexity" evidence="1">
    <location>
        <begin position="447"/>
        <end position="461"/>
    </location>
</feature>
<evidence type="ECO:0000256" key="1">
    <source>
        <dbReference type="SAM" id="MobiDB-lite"/>
    </source>
</evidence>
<keyword evidence="3" id="KW-1185">Reference proteome</keyword>
<accession>A0A9P3HP64</accession>
<organism evidence="2 3">
    <name type="scientific">Entomortierella parvispora</name>
    <dbReference type="NCBI Taxonomy" id="205924"/>
    <lineage>
        <taxon>Eukaryota</taxon>
        <taxon>Fungi</taxon>
        <taxon>Fungi incertae sedis</taxon>
        <taxon>Mucoromycota</taxon>
        <taxon>Mortierellomycotina</taxon>
        <taxon>Mortierellomycetes</taxon>
        <taxon>Mortierellales</taxon>
        <taxon>Mortierellaceae</taxon>
        <taxon>Entomortierella</taxon>
    </lineage>
</organism>